<gene>
    <name evidence="1" type="ORF">MARPO_0003s0278</name>
</gene>
<sequence length="86" mass="9719">MPEHAHTQHTCSYRCSVPTMIRDLTRDTSAALSRSSDTGVKFEAATISRTREDQRKQVMAVKCRNSGPSTRRFAVRMKENLGDPHL</sequence>
<proteinExistence type="predicted"/>
<name>A0A2R6XTJ0_MARPO</name>
<keyword evidence="2" id="KW-1185">Reference proteome</keyword>
<accession>A0A2R6XTJ0</accession>
<evidence type="ECO:0000313" key="1">
    <source>
        <dbReference type="EMBL" id="PTQ49431.1"/>
    </source>
</evidence>
<organism evidence="1 2">
    <name type="scientific">Marchantia polymorpha</name>
    <name type="common">Common liverwort</name>
    <name type="synonym">Marchantia aquatica</name>
    <dbReference type="NCBI Taxonomy" id="3197"/>
    <lineage>
        <taxon>Eukaryota</taxon>
        <taxon>Viridiplantae</taxon>
        <taxon>Streptophyta</taxon>
        <taxon>Embryophyta</taxon>
        <taxon>Marchantiophyta</taxon>
        <taxon>Marchantiopsida</taxon>
        <taxon>Marchantiidae</taxon>
        <taxon>Marchantiales</taxon>
        <taxon>Marchantiaceae</taxon>
        <taxon>Marchantia</taxon>
    </lineage>
</organism>
<dbReference type="Proteomes" id="UP000244005">
    <property type="component" value="Unassembled WGS sequence"/>
</dbReference>
<protein>
    <submittedName>
        <fullName evidence="1">Uncharacterized protein</fullName>
    </submittedName>
</protein>
<reference evidence="2" key="1">
    <citation type="journal article" date="2017" name="Cell">
        <title>Insights into land plant evolution garnered from the Marchantia polymorpha genome.</title>
        <authorList>
            <person name="Bowman J.L."/>
            <person name="Kohchi T."/>
            <person name="Yamato K.T."/>
            <person name="Jenkins J."/>
            <person name="Shu S."/>
            <person name="Ishizaki K."/>
            <person name="Yamaoka S."/>
            <person name="Nishihama R."/>
            <person name="Nakamura Y."/>
            <person name="Berger F."/>
            <person name="Adam C."/>
            <person name="Aki S.S."/>
            <person name="Althoff F."/>
            <person name="Araki T."/>
            <person name="Arteaga-Vazquez M.A."/>
            <person name="Balasubrmanian S."/>
            <person name="Barry K."/>
            <person name="Bauer D."/>
            <person name="Boehm C.R."/>
            <person name="Briginshaw L."/>
            <person name="Caballero-Perez J."/>
            <person name="Catarino B."/>
            <person name="Chen F."/>
            <person name="Chiyoda S."/>
            <person name="Chovatia M."/>
            <person name="Davies K.M."/>
            <person name="Delmans M."/>
            <person name="Demura T."/>
            <person name="Dierschke T."/>
            <person name="Dolan L."/>
            <person name="Dorantes-Acosta A.E."/>
            <person name="Eklund D.M."/>
            <person name="Florent S.N."/>
            <person name="Flores-Sandoval E."/>
            <person name="Fujiyama A."/>
            <person name="Fukuzawa H."/>
            <person name="Galik B."/>
            <person name="Grimanelli D."/>
            <person name="Grimwood J."/>
            <person name="Grossniklaus U."/>
            <person name="Hamada T."/>
            <person name="Haseloff J."/>
            <person name="Hetherington A.J."/>
            <person name="Higo A."/>
            <person name="Hirakawa Y."/>
            <person name="Hundley H.N."/>
            <person name="Ikeda Y."/>
            <person name="Inoue K."/>
            <person name="Inoue S.I."/>
            <person name="Ishida S."/>
            <person name="Jia Q."/>
            <person name="Kakita M."/>
            <person name="Kanazawa T."/>
            <person name="Kawai Y."/>
            <person name="Kawashima T."/>
            <person name="Kennedy M."/>
            <person name="Kinose K."/>
            <person name="Kinoshita T."/>
            <person name="Kohara Y."/>
            <person name="Koide E."/>
            <person name="Komatsu K."/>
            <person name="Kopischke S."/>
            <person name="Kubo M."/>
            <person name="Kyozuka J."/>
            <person name="Lagercrantz U."/>
            <person name="Lin S.S."/>
            <person name="Lindquist E."/>
            <person name="Lipzen A.M."/>
            <person name="Lu C.W."/>
            <person name="De Luna E."/>
            <person name="Martienssen R.A."/>
            <person name="Minamino N."/>
            <person name="Mizutani M."/>
            <person name="Mizutani M."/>
            <person name="Mochizuki N."/>
            <person name="Monte I."/>
            <person name="Mosher R."/>
            <person name="Nagasaki H."/>
            <person name="Nakagami H."/>
            <person name="Naramoto S."/>
            <person name="Nishitani K."/>
            <person name="Ohtani M."/>
            <person name="Okamoto T."/>
            <person name="Okumura M."/>
            <person name="Phillips J."/>
            <person name="Pollak B."/>
            <person name="Reinders A."/>
            <person name="Rovekamp M."/>
            <person name="Sano R."/>
            <person name="Sawa S."/>
            <person name="Schmid M.W."/>
            <person name="Shirakawa M."/>
            <person name="Solano R."/>
            <person name="Spunde A."/>
            <person name="Suetsugu N."/>
            <person name="Sugano S."/>
            <person name="Sugiyama A."/>
            <person name="Sun R."/>
            <person name="Suzuki Y."/>
            <person name="Takenaka M."/>
            <person name="Takezawa D."/>
            <person name="Tomogane H."/>
            <person name="Tsuzuki M."/>
            <person name="Ueda T."/>
            <person name="Umeda M."/>
            <person name="Ward J.M."/>
            <person name="Watanabe Y."/>
            <person name="Yazaki K."/>
            <person name="Yokoyama R."/>
            <person name="Yoshitake Y."/>
            <person name="Yotsui I."/>
            <person name="Zachgo S."/>
            <person name="Schmutz J."/>
        </authorList>
    </citation>
    <scope>NUCLEOTIDE SEQUENCE [LARGE SCALE GENOMIC DNA]</scope>
    <source>
        <strain evidence="2">Tak-1</strain>
    </source>
</reference>
<dbReference type="AlphaFoldDB" id="A0A2R6XTJ0"/>
<dbReference type="Gramene" id="Mp7g12700.1">
    <property type="protein sequence ID" value="Mp7g12700.1.cds"/>
    <property type="gene ID" value="Mp7g12700"/>
</dbReference>
<evidence type="ECO:0000313" key="2">
    <source>
        <dbReference type="Proteomes" id="UP000244005"/>
    </source>
</evidence>
<dbReference type="EMBL" id="KZ772675">
    <property type="protein sequence ID" value="PTQ49431.1"/>
    <property type="molecule type" value="Genomic_DNA"/>
</dbReference>